<sequence>MVIGNYIDKKNEEHIPGSCCLKRLFSSERINLASERDPRGQAD</sequence>
<dbReference type="EMBL" id="CP030840">
    <property type="protein sequence ID" value="AXC14107.1"/>
    <property type="molecule type" value="Genomic_DNA"/>
</dbReference>
<gene>
    <name evidence="1" type="ORF">ACPOL_4845</name>
</gene>
<accession>A0A2Z5G5P6</accession>
<proteinExistence type="predicted"/>
<dbReference type="AlphaFoldDB" id="A0A2Z5G5P6"/>
<dbReference type="KEGG" id="abas:ACPOL_4845"/>
<protein>
    <submittedName>
        <fullName evidence="1">Uncharacterized protein</fullName>
    </submittedName>
</protein>
<name>A0A2Z5G5P6_9BACT</name>
<keyword evidence="2" id="KW-1185">Reference proteome</keyword>
<evidence type="ECO:0000313" key="1">
    <source>
        <dbReference type="EMBL" id="AXC14107.1"/>
    </source>
</evidence>
<reference evidence="1 2" key="1">
    <citation type="journal article" date="2018" name="Front. Microbiol.">
        <title>Hydrolytic Capabilities as a Key to Environmental Success: Chitinolytic and Cellulolytic Acidobacteria From Acidic Sub-arctic Soils and Boreal Peatlands.</title>
        <authorList>
            <person name="Belova S.E."/>
            <person name="Ravin N.V."/>
            <person name="Pankratov T.A."/>
            <person name="Rakitin A.L."/>
            <person name="Ivanova A.A."/>
            <person name="Beletsky A.V."/>
            <person name="Mardanov A.V."/>
            <person name="Sinninghe Damste J.S."/>
            <person name="Dedysh S.N."/>
        </authorList>
    </citation>
    <scope>NUCLEOTIDE SEQUENCE [LARGE SCALE GENOMIC DNA]</scope>
    <source>
        <strain evidence="1 2">SBC82</strain>
    </source>
</reference>
<evidence type="ECO:0000313" key="2">
    <source>
        <dbReference type="Proteomes" id="UP000253606"/>
    </source>
</evidence>
<dbReference type="Proteomes" id="UP000253606">
    <property type="component" value="Chromosome"/>
</dbReference>
<organism evidence="1 2">
    <name type="scientific">Acidisarcina polymorpha</name>
    <dbReference type="NCBI Taxonomy" id="2211140"/>
    <lineage>
        <taxon>Bacteria</taxon>
        <taxon>Pseudomonadati</taxon>
        <taxon>Acidobacteriota</taxon>
        <taxon>Terriglobia</taxon>
        <taxon>Terriglobales</taxon>
        <taxon>Acidobacteriaceae</taxon>
        <taxon>Acidisarcina</taxon>
    </lineage>
</organism>